<organism evidence="2 3">
    <name type="scientific">Campylobacter ureolyticus RIGS 9880</name>
    <dbReference type="NCBI Taxonomy" id="1032069"/>
    <lineage>
        <taxon>Bacteria</taxon>
        <taxon>Pseudomonadati</taxon>
        <taxon>Campylobacterota</taxon>
        <taxon>Epsilonproteobacteria</taxon>
        <taxon>Campylobacterales</taxon>
        <taxon>Campylobacteraceae</taxon>
        <taxon>Campylobacter</taxon>
    </lineage>
</organism>
<dbReference type="InterPro" id="IPR009989">
    <property type="entry name" value="TrbM"/>
</dbReference>
<sequence>MKKNIILKTLMGSIALVSFTNAGELTGDVKLSCEAILCLSSSVKPGECQPSLDRFFSIKERKWEDTINARKSFLKLCPTDGADQKDTEFKRLRDDILVYISEPCNIEYLNTRVEYKYKIEYVGERMRKRKIATHARINPNLPESCKLLKTSKYTDIKVKYTCPTNFYNIEDWNQGITMTMIDKKTYDNLYTKNPNSVQMQKSNYKFCKQNTSNFCKPKYYKNDKINKNCWVYDE</sequence>
<evidence type="ECO:0000313" key="2">
    <source>
        <dbReference type="EMBL" id="AKT91412.1"/>
    </source>
</evidence>
<keyword evidence="1" id="KW-0732">Signal</keyword>
<dbReference type="RefSeq" id="WP_050335883.1">
    <property type="nucleotide sequence ID" value="NZ_CP012195.1"/>
</dbReference>
<dbReference type="EMBL" id="CP012195">
    <property type="protein sequence ID" value="AKT91412.1"/>
    <property type="molecule type" value="Genomic_DNA"/>
</dbReference>
<feature type="chain" id="PRO_5043717443" evidence="1">
    <location>
        <begin position="23"/>
        <end position="234"/>
    </location>
</feature>
<name>A0AAU8UCF4_9BACT</name>
<dbReference type="AlphaFoldDB" id="A0AAU8UCF4"/>
<dbReference type="Pfam" id="PF07424">
    <property type="entry name" value="TrbM"/>
    <property type="match status" value="1"/>
</dbReference>
<proteinExistence type="predicted"/>
<evidence type="ECO:0000313" key="3">
    <source>
        <dbReference type="Proteomes" id="UP000063971"/>
    </source>
</evidence>
<gene>
    <name evidence="2" type="ORF">CUREO_1606</name>
</gene>
<protein>
    <submittedName>
        <fullName evidence="2">Conjugal transfer protein TrbM</fullName>
    </submittedName>
</protein>
<evidence type="ECO:0000256" key="1">
    <source>
        <dbReference type="SAM" id="SignalP"/>
    </source>
</evidence>
<dbReference type="Proteomes" id="UP000063971">
    <property type="component" value="Chromosome"/>
</dbReference>
<accession>A0AAU8UCF4</accession>
<reference evidence="2 3" key="1">
    <citation type="journal article" date="2015" name="Genome Announc.">
        <title>Complete Genome Sequence of the Campylobacter ureolyticus Clinical Isolate RIGS 9880.</title>
        <authorList>
            <person name="Miller W.G."/>
            <person name="Yee E."/>
            <person name="On S.L."/>
            <person name="Andersen L.P."/>
            <person name="Bono J.L."/>
        </authorList>
    </citation>
    <scope>NUCLEOTIDE SEQUENCE [LARGE SCALE GENOMIC DNA]</scope>
    <source>
        <strain evidence="2 3">RIGS 9880</strain>
    </source>
</reference>
<dbReference type="KEGG" id="cure:CUREO_1606"/>
<feature type="signal peptide" evidence="1">
    <location>
        <begin position="1"/>
        <end position="22"/>
    </location>
</feature>